<feature type="domain" description="DnaB/C C-terminal" evidence="3">
    <location>
        <begin position="255"/>
        <end position="320"/>
    </location>
</feature>
<feature type="domain" description="DnaB/C C-terminal" evidence="3">
    <location>
        <begin position="167"/>
        <end position="236"/>
    </location>
</feature>
<dbReference type="Proteomes" id="UP001644719">
    <property type="component" value="Unassembled WGS sequence"/>
</dbReference>
<dbReference type="PANTHER" id="PTHR37293:SF5">
    <property type="entry name" value="DNA REPLICATION PROTEIN"/>
    <property type="match status" value="1"/>
</dbReference>
<comment type="caution">
    <text evidence="4">The sequence shown here is derived from an EMBL/GenBank/DDBJ whole genome shotgun (WGS) entry which is preliminary data.</text>
</comment>
<feature type="region of interest" description="Disordered" evidence="2">
    <location>
        <begin position="99"/>
        <end position="121"/>
    </location>
</feature>
<feature type="compositionally biased region" description="Low complexity" evidence="2">
    <location>
        <begin position="103"/>
        <end position="115"/>
    </location>
</feature>
<dbReference type="InterPro" id="IPR053162">
    <property type="entry name" value="DnaD"/>
</dbReference>
<comment type="similarity">
    <text evidence="1">Belongs to the DnaB/DnaD family.</text>
</comment>
<evidence type="ECO:0000313" key="4">
    <source>
        <dbReference type="EMBL" id="NSG85693.1"/>
    </source>
</evidence>
<dbReference type="Gene3D" id="1.10.10.630">
    <property type="entry name" value="DnaD domain-like"/>
    <property type="match status" value="2"/>
</dbReference>
<dbReference type="InterPro" id="IPR017019">
    <property type="entry name" value="DNA_replication_prd_bac"/>
</dbReference>
<proteinExistence type="inferred from homology"/>
<dbReference type="InterPro" id="IPR006343">
    <property type="entry name" value="DnaB/C_C"/>
</dbReference>
<dbReference type="Pfam" id="PF07261">
    <property type="entry name" value="DnaB_2"/>
    <property type="match status" value="2"/>
</dbReference>
<gene>
    <name evidence="4" type="ORF">G5B17_09645</name>
</gene>
<dbReference type="EMBL" id="JAAITS010000024">
    <property type="protein sequence ID" value="NSG85693.1"/>
    <property type="molecule type" value="Genomic_DNA"/>
</dbReference>
<dbReference type="NCBIfam" id="TIGR01446">
    <property type="entry name" value="DnaD_dom"/>
    <property type="match status" value="2"/>
</dbReference>
<reference evidence="4 5" key="1">
    <citation type="journal article" date="2020" name="Cell Host Microbe">
        <title>Functional and Genomic Variation between Human-Derived Isolates of Lachnospiraceae Reveals Inter- and Intra-Species Diversity.</title>
        <authorList>
            <person name="Sorbara M.T."/>
            <person name="Littmann E.R."/>
            <person name="Fontana E."/>
            <person name="Moody T.U."/>
            <person name="Kohout C.E."/>
            <person name="Gjonbalaj M."/>
            <person name="Eaton V."/>
            <person name="Seok R."/>
            <person name="Leiner I.M."/>
            <person name="Pamer E.G."/>
        </authorList>
    </citation>
    <scope>NUCLEOTIDE SEQUENCE [LARGE SCALE GENOMIC DNA]</scope>
    <source>
        <strain evidence="4 5">MSK.17.74</strain>
    </source>
</reference>
<evidence type="ECO:0000313" key="5">
    <source>
        <dbReference type="Proteomes" id="UP001644719"/>
    </source>
</evidence>
<sequence>MPKANGEFVKVYIYLLRMLGRPEEAFGLSQMADSLFCTEGDILRALKYWESEKLVILLYEEAELTGITLQAPWNEANMLATVTPAGICNAGSLRDVPDTYHISAPESPASSPNAPTDKPLQTDQISYRGADLPVPPSSKPLSETKALTPDRVKELKQNEDIIQLLYIAEQYLGKTLTPTETRKILFFYDELHMSVDLIDYLIEYCVGRDHRSIRYIETVAMAWKEEGITTVEMAKDSTSRYSKEYFSVLKAMGITNRNPSDAEISLINTWTRDYGFAMELIQEACSRTVLQTGQPSFPYADKILQRWKDKNIRTLGDVRLQDAQHQKRKLEKAVSKADKPKSAAPNRFNNFHQRDYDFAEYEKKLLNKPN</sequence>
<evidence type="ECO:0000256" key="2">
    <source>
        <dbReference type="SAM" id="MobiDB-lite"/>
    </source>
</evidence>
<evidence type="ECO:0000256" key="1">
    <source>
        <dbReference type="ARBA" id="ARBA00093462"/>
    </source>
</evidence>
<accession>A0ABX2H7Z8</accession>
<feature type="region of interest" description="Disordered" evidence="2">
    <location>
        <begin position="329"/>
        <end position="349"/>
    </location>
</feature>
<organism evidence="4 5">
    <name type="scientific">Blautia faecis</name>
    <dbReference type="NCBI Taxonomy" id="871665"/>
    <lineage>
        <taxon>Bacteria</taxon>
        <taxon>Bacillati</taxon>
        <taxon>Bacillota</taxon>
        <taxon>Clostridia</taxon>
        <taxon>Lachnospirales</taxon>
        <taxon>Lachnospiraceae</taxon>
        <taxon>Blautia</taxon>
    </lineage>
</organism>
<feature type="compositionally biased region" description="Basic and acidic residues" evidence="2">
    <location>
        <begin position="329"/>
        <end position="341"/>
    </location>
</feature>
<protein>
    <submittedName>
        <fullName evidence="4">DnaD domain protein</fullName>
    </submittedName>
</protein>
<dbReference type="PANTHER" id="PTHR37293">
    <property type="entry name" value="PHAGE REPLICATION PROTEIN-RELATED"/>
    <property type="match status" value="1"/>
</dbReference>
<dbReference type="PIRSF" id="PIRSF033722">
    <property type="entry name" value="DnaD_CA_C3587_prd"/>
    <property type="match status" value="1"/>
</dbReference>
<dbReference type="SUPFAM" id="SSF158499">
    <property type="entry name" value="DnaD domain-like"/>
    <property type="match status" value="2"/>
</dbReference>
<keyword evidence="5" id="KW-1185">Reference proteome</keyword>
<dbReference type="InterPro" id="IPR034829">
    <property type="entry name" value="DnaD-like_sf"/>
</dbReference>
<evidence type="ECO:0000259" key="3">
    <source>
        <dbReference type="Pfam" id="PF07261"/>
    </source>
</evidence>
<name>A0ABX2H7Z8_9FIRM</name>